<evidence type="ECO:0000256" key="1">
    <source>
        <dbReference type="SAM" id="MobiDB-lite"/>
    </source>
</evidence>
<gene>
    <name evidence="3" type="ORF">BDK92_5377</name>
</gene>
<dbReference type="AlphaFoldDB" id="A0A495JPV2"/>
<feature type="region of interest" description="Disordered" evidence="1">
    <location>
        <begin position="190"/>
        <end position="220"/>
    </location>
</feature>
<accession>A0A495JPV2</accession>
<evidence type="ECO:0000313" key="3">
    <source>
        <dbReference type="EMBL" id="RKR90993.1"/>
    </source>
</evidence>
<dbReference type="PANTHER" id="PTHR39335:SF1">
    <property type="entry name" value="BLL4220 PROTEIN"/>
    <property type="match status" value="1"/>
</dbReference>
<name>A0A495JPV2_9ACTN</name>
<comment type="caution">
    <text evidence="3">The sequence shown here is derived from an EMBL/GenBank/DDBJ whole genome shotgun (WGS) entry which is preliminary data.</text>
</comment>
<proteinExistence type="predicted"/>
<dbReference type="PANTHER" id="PTHR39335">
    <property type="entry name" value="BLL4220 PROTEIN"/>
    <property type="match status" value="1"/>
</dbReference>
<dbReference type="Pfam" id="PF03640">
    <property type="entry name" value="Lipoprotein_15"/>
    <property type="match status" value="2"/>
</dbReference>
<organism evidence="3 4">
    <name type="scientific">Micromonospora pisi</name>
    <dbReference type="NCBI Taxonomy" id="589240"/>
    <lineage>
        <taxon>Bacteria</taxon>
        <taxon>Bacillati</taxon>
        <taxon>Actinomycetota</taxon>
        <taxon>Actinomycetes</taxon>
        <taxon>Micromonosporales</taxon>
        <taxon>Micromonosporaceae</taxon>
        <taxon>Micromonospora</taxon>
    </lineage>
</organism>
<feature type="signal peptide" evidence="2">
    <location>
        <begin position="1"/>
        <end position="21"/>
    </location>
</feature>
<sequence>MALMKRTVTVASTLAAMTAIAALTACAPAGYDGTQAADTEPVANAEVAAAASATPEASASPAKPPANVPLTTQLIAKKVAKMGSVVTDQKGWILYRFDKDSANPPTTNCNGDCARVWPPAVTDGNTELTGVDQEKVGEVTREDGTRQLTLGGWPLYRYVGDLKPGQWKGQGVGGTWFVVAPDGKKNLSCLPEGTPKAVPPPPVEGEDGAAENTGGDAYSY</sequence>
<evidence type="ECO:0000256" key="2">
    <source>
        <dbReference type="SAM" id="SignalP"/>
    </source>
</evidence>
<dbReference type="EMBL" id="RBKT01000001">
    <property type="protein sequence ID" value="RKR90993.1"/>
    <property type="molecule type" value="Genomic_DNA"/>
</dbReference>
<evidence type="ECO:0000313" key="4">
    <source>
        <dbReference type="Proteomes" id="UP000277671"/>
    </source>
</evidence>
<feature type="chain" id="PRO_5038754992" evidence="2">
    <location>
        <begin position="22"/>
        <end position="220"/>
    </location>
</feature>
<dbReference type="PROSITE" id="PS51257">
    <property type="entry name" value="PROKAR_LIPOPROTEIN"/>
    <property type="match status" value="1"/>
</dbReference>
<keyword evidence="4" id="KW-1185">Reference proteome</keyword>
<keyword evidence="3" id="KW-0449">Lipoprotein</keyword>
<reference evidence="3 4" key="1">
    <citation type="submission" date="2018-10" db="EMBL/GenBank/DDBJ databases">
        <title>Sequencing the genomes of 1000 actinobacteria strains.</title>
        <authorList>
            <person name="Klenk H.-P."/>
        </authorList>
    </citation>
    <scope>NUCLEOTIDE SEQUENCE [LARGE SCALE GENOMIC DNA]</scope>
    <source>
        <strain evidence="3 4">DSM 45175</strain>
    </source>
</reference>
<protein>
    <submittedName>
        <fullName evidence="3">Putative lipoprotein with Yx(FWY)xxD motif</fullName>
    </submittedName>
</protein>
<dbReference type="InterPro" id="IPR005297">
    <property type="entry name" value="Lipoprotein_repeat"/>
</dbReference>
<dbReference type="Proteomes" id="UP000277671">
    <property type="component" value="Unassembled WGS sequence"/>
</dbReference>
<keyword evidence="2" id="KW-0732">Signal</keyword>
<dbReference type="GO" id="GO:0043448">
    <property type="term" value="P:alkane catabolic process"/>
    <property type="evidence" value="ECO:0007669"/>
    <property type="project" value="TreeGrafter"/>
</dbReference>